<sequence length="428" mass="46276">MLASSMMSPALGQIQAEFEDSSPTLITFTVSIYIIGVAVGPLVLAPLSETYGRSWIYHVGNISYTGLAVGCALSPSASALLAFRFLAGLSGSIPVTNAGGTIADMITRERRDRINSVFGAALILSPALAPIAGGFLAEDMGWRWIFWLITILSGVTTIVSFAVLRETYSPVLLQRKAAQLRRETGNSQLQARDRTHQLPLAQKLGRAFRRPIVLLTTSPILIIASLYLAFVYGTTYLLLTSMPLVFQDVYGWGEGALGLCSLSLGIGCFIGVFTTGRYSDRIYQRKKETSGDADQPESRLFFLLPAAVALPASLFIYGWTVHFKSHWIAPLIGTGIFGVGLVFAFNAINNYLIDAFSIYAASALAASGLFRGIAGGLLPLSGPKMYEHLGYGWGNTLLGLLAVGFGVVSLFIWRFGKNLRMKYPVDLE</sequence>
<comment type="caution">
    <text evidence="1">The sequence shown here is derived from an EMBL/GenBank/DDBJ whole genome shotgun (WGS) entry which is preliminary data.</text>
</comment>
<gene>
    <name evidence="1" type="ORF">N8T08_007699</name>
</gene>
<keyword evidence="2" id="KW-1185">Reference proteome</keyword>
<evidence type="ECO:0000313" key="2">
    <source>
        <dbReference type="Proteomes" id="UP001177260"/>
    </source>
</evidence>
<name>A0ACC3BEK0_9EURO</name>
<dbReference type="Proteomes" id="UP001177260">
    <property type="component" value="Unassembled WGS sequence"/>
</dbReference>
<dbReference type="EMBL" id="JAOPJF010000005">
    <property type="protein sequence ID" value="KAK1149023.1"/>
    <property type="molecule type" value="Genomic_DNA"/>
</dbReference>
<reference evidence="1 2" key="1">
    <citation type="journal article" date="2023" name="ACS Omega">
        <title>Identification of the Neoaspergillic Acid Biosynthesis Gene Cluster by Establishing an In Vitro CRISPR-Ribonucleoprotein Genetic System in Aspergillus melleus.</title>
        <authorList>
            <person name="Yuan B."/>
            <person name="Grau M.F."/>
            <person name="Murata R.M."/>
            <person name="Torok T."/>
            <person name="Venkateswaran K."/>
            <person name="Stajich J.E."/>
            <person name="Wang C.C.C."/>
        </authorList>
    </citation>
    <scope>NUCLEOTIDE SEQUENCE [LARGE SCALE GENOMIC DNA]</scope>
    <source>
        <strain evidence="1 2">IMV 1140</strain>
    </source>
</reference>
<accession>A0ACC3BEK0</accession>
<organism evidence="1 2">
    <name type="scientific">Aspergillus melleus</name>
    <dbReference type="NCBI Taxonomy" id="138277"/>
    <lineage>
        <taxon>Eukaryota</taxon>
        <taxon>Fungi</taxon>
        <taxon>Dikarya</taxon>
        <taxon>Ascomycota</taxon>
        <taxon>Pezizomycotina</taxon>
        <taxon>Eurotiomycetes</taxon>
        <taxon>Eurotiomycetidae</taxon>
        <taxon>Eurotiales</taxon>
        <taxon>Aspergillaceae</taxon>
        <taxon>Aspergillus</taxon>
        <taxon>Aspergillus subgen. Circumdati</taxon>
    </lineage>
</organism>
<protein>
    <submittedName>
        <fullName evidence="1">Uncharacterized protein</fullName>
    </submittedName>
</protein>
<proteinExistence type="predicted"/>
<evidence type="ECO:0000313" key="1">
    <source>
        <dbReference type="EMBL" id="KAK1149023.1"/>
    </source>
</evidence>